<comment type="caution">
    <text evidence="1">The sequence shown here is derived from an EMBL/GenBank/DDBJ whole genome shotgun (WGS) entry which is preliminary data.</text>
</comment>
<proteinExistence type="predicted"/>
<accession>A0A814YMQ1</accession>
<dbReference type="EMBL" id="CAJNOE010000470">
    <property type="protein sequence ID" value="CAF1231638.1"/>
    <property type="molecule type" value="Genomic_DNA"/>
</dbReference>
<evidence type="ECO:0000313" key="2">
    <source>
        <dbReference type="Proteomes" id="UP000663860"/>
    </source>
</evidence>
<dbReference type="AlphaFoldDB" id="A0A814YMQ1"/>
<name>A0A814YMQ1_9BILA</name>
<sequence length="170" mass="19115">MDDHGIMACTENEYFSYNPPTSSDRRSIGSFNSIFELNDPNISTCFTNISPGQYLLNGPHVGVTTSLEGTSQRAPIMFTSPPLNFVYSHPYLIVLVKDYMQIYSFFPTFISPIISVFANTIFEIFVKIKLCQPYVKKYNASSSSSVTITIPGAEAADADRRRILWWHCTA</sequence>
<dbReference type="Proteomes" id="UP000663860">
    <property type="component" value="Unassembled WGS sequence"/>
</dbReference>
<reference evidence="1" key="1">
    <citation type="submission" date="2021-02" db="EMBL/GenBank/DDBJ databases">
        <authorList>
            <person name="Nowell W R."/>
        </authorList>
    </citation>
    <scope>NUCLEOTIDE SEQUENCE</scope>
</reference>
<protein>
    <submittedName>
        <fullName evidence="1">Uncharacterized protein</fullName>
    </submittedName>
</protein>
<gene>
    <name evidence="1" type="ORF">IZO911_LOCUS30287</name>
</gene>
<organism evidence="1 2">
    <name type="scientific">Adineta steineri</name>
    <dbReference type="NCBI Taxonomy" id="433720"/>
    <lineage>
        <taxon>Eukaryota</taxon>
        <taxon>Metazoa</taxon>
        <taxon>Spiralia</taxon>
        <taxon>Gnathifera</taxon>
        <taxon>Rotifera</taxon>
        <taxon>Eurotatoria</taxon>
        <taxon>Bdelloidea</taxon>
        <taxon>Adinetida</taxon>
        <taxon>Adinetidae</taxon>
        <taxon>Adineta</taxon>
    </lineage>
</organism>
<evidence type="ECO:0000313" key="1">
    <source>
        <dbReference type="EMBL" id="CAF1231638.1"/>
    </source>
</evidence>